<dbReference type="EMBL" id="CP098242">
    <property type="protein sequence ID" value="WAW10609.1"/>
    <property type="molecule type" value="Genomic_DNA"/>
</dbReference>
<keyword evidence="2" id="KW-1185">Reference proteome</keyword>
<sequence length="83" mass="9694">MTEKQEFQQPTTCTCDQRLHRFGEFTQPVKFCEIHGDPTILTLADQIAELQRKVDLIMRVDQARSMSRPIKLGKSVARRPRHE</sequence>
<name>A0A9E9LXD5_9BURK</name>
<accession>A0A9E9LXD5</accession>
<gene>
    <name evidence="1" type="ORF">NB640_02815</name>
</gene>
<reference evidence="1" key="1">
    <citation type="journal article" date="2022" name="Front. Microbiol.">
        <title>New perspectives on an old grouping: The genomic and phenotypic variability of Oxalobacter formigenes and the implications for calcium oxalate stone prevention.</title>
        <authorList>
            <person name="Chmiel J.A."/>
            <person name="Carr C."/>
            <person name="Stuivenberg G.A."/>
            <person name="Venema R."/>
            <person name="Chanyi R.M."/>
            <person name="Al K.F."/>
            <person name="Giguere D."/>
            <person name="Say H."/>
            <person name="Akouris P.P."/>
            <person name="Dominguez Romero S.A."/>
            <person name="Kwong A."/>
            <person name="Tai V."/>
            <person name="Koval S.F."/>
            <person name="Razvi H."/>
            <person name="Bjazevic J."/>
            <person name="Burton J.P."/>
        </authorList>
    </citation>
    <scope>NUCLEOTIDE SEQUENCE</scope>
    <source>
        <strain evidence="1">WoOx3</strain>
    </source>
</reference>
<dbReference type="RefSeq" id="WP_269309635.1">
    <property type="nucleotide sequence ID" value="NZ_CP098242.1"/>
</dbReference>
<dbReference type="KEGG" id="ovb:NB640_02815"/>
<proteinExistence type="predicted"/>
<organism evidence="1 2">
    <name type="scientific">Oxalobacter vibrioformis</name>
    <dbReference type="NCBI Taxonomy" id="933080"/>
    <lineage>
        <taxon>Bacteria</taxon>
        <taxon>Pseudomonadati</taxon>
        <taxon>Pseudomonadota</taxon>
        <taxon>Betaproteobacteria</taxon>
        <taxon>Burkholderiales</taxon>
        <taxon>Oxalobacteraceae</taxon>
        <taxon>Oxalobacter</taxon>
    </lineage>
</organism>
<evidence type="ECO:0000313" key="1">
    <source>
        <dbReference type="EMBL" id="WAW10609.1"/>
    </source>
</evidence>
<evidence type="ECO:0000313" key="2">
    <source>
        <dbReference type="Proteomes" id="UP001156215"/>
    </source>
</evidence>
<dbReference type="Proteomes" id="UP001156215">
    <property type="component" value="Chromosome"/>
</dbReference>
<protein>
    <submittedName>
        <fullName evidence="1">Uncharacterized protein</fullName>
    </submittedName>
</protein>
<dbReference type="AlphaFoldDB" id="A0A9E9LXD5"/>